<dbReference type="InterPro" id="IPR032710">
    <property type="entry name" value="NTF2-like_dom_sf"/>
</dbReference>
<evidence type="ECO:0000313" key="5">
    <source>
        <dbReference type="Proteomes" id="UP000076715"/>
    </source>
</evidence>
<keyword evidence="1" id="KW-0732">Signal</keyword>
<comment type="caution">
    <text evidence="4">The sequence shown here is derived from an EMBL/GenBank/DDBJ whole genome shotgun (WGS) entry which is preliminary data.</text>
</comment>
<evidence type="ECO:0000259" key="3">
    <source>
        <dbReference type="Pfam" id="PF14534"/>
    </source>
</evidence>
<proteinExistence type="predicted"/>
<dbReference type="InterPro" id="IPR027843">
    <property type="entry name" value="DUF4440"/>
</dbReference>
<reference evidence="4 5" key="1">
    <citation type="submission" date="2016-01" db="EMBL/GenBank/DDBJ databases">
        <title>The draft genome sequence of Aquimarina sp. RZW4-3-2.</title>
        <authorList>
            <person name="Wang Y."/>
        </authorList>
    </citation>
    <scope>NUCLEOTIDE SEQUENCE [LARGE SCALE GENOMIC DNA]</scope>
    <source>
        <strain evidence="4 5">RZW4-3-2</strain>
    </source>
</reference>
<feature type="domain" description="Peptidase S12 Pab87-related C-terminal" evidence="2">
    <location>
        <begin position="174"/>
        <end position="258"/>
    </location>
</feature>
<feature type="chain" id="PRO_5007841094" description="DUF4440 domain-containing protein" evidence="1">
    <location>
        <begin position="27"/>
        <end position="265"/>
    </location>
</feature>
<dbReference type="AlphaFoldDB" id="A0A162XUI7"/>
<evidence type="ECO:0008006" key="6">
    <source>
        <dbReference type="Google" id="ProtNLM"/>
    </source>
</evidence>
<evidence type="ECO:0000256" key="1">
    <source>
        <dbReference type="SAM" id="SignalP"/>
    </source>
</evidence>
<protein>
    <recommendedName>
        <fullName evidence="6">DUF4440 domain-containing protein</fullName>
    </recommendedName>
</protein>
<gene>
    <name evidence="4" type="ORF">AWE51_14430</name>
</gene>
<sequence>MIATTQAKNIILLCLFIVLSNNLLIAQSPSNTDTDSVKNTILKLDQEFWKSYNTCDIETFKTFFIQDFEFYHDKGGLTAGLDHMMELVKSGLCGSENPRVRREVIEGSVNVYPLRNYGAIISGEHRFYITEKGKKERLTEVAKFTHVWQHNDKKWKMTRVLSYDHQPAPQNTDKKEISVTDEILAQYLGTYQAPKTGTVVVSKKDNLLQITAGKMEMIVYPQSKNLFFHKQSPLTFEFVKDAQDTTIKFIVRENGNIAEEAKKVK</sequence>
<organism evidence="4 5">
    <name type="scientific">Aquimarina aggregata</name>
    <dbReference type="NCBI Taxonomy" id="1642818"/>
    <lineage>
        <taxon>Bacteria</taxon>
        <taxon>Pseudomonadati</taxon>
        <taxon>Bacteroidota</taxon>
        <taxon>Flavobacteriia</taxon>
        <taxon>Flavobacteriales</taxon>
        <taxon>Flavobacteriaceae</taxon>
        <taxon>Aquimarina</taxon>
    </lineage>
</organism>
<dbReference type="Proteomes" id="UP000076715">
    <property type="component" value="Unassembled WGS sequence"/>
</dbReference>
<dbReference type="Pfam" id="PF14534">
    <property type="entry name" value="DUF4440"/>
    <property type="match status" value="1"/>
</dbReference>
<dbReference type="STRING" id="1642818.AWE51_14430"/>
<dbReference type="Gene3D" id="3.10.450.50">
    <property type="match status" value="1"/>
</dbReference>
<dbReference type="OrthoDB" id="1357763at2"/>
<name>A0A162XUI7_9FLAO</name>
<feature type="domain" description="DUF4440" evidence="3">
    <location>
        <begin position="41"/>
        <end position="157"/>
    </location>
</feature>
<dbReference type="InterPro" id="IPR021860">
    <property type="entry name" value="Peptidase_S12_Pab87-rel_C"/>
</dbReference>
<dbReference type="EMBL" id="LQRT01000046">
    <property type="protein sequence ID" value="KZS38780.1"/>
    <property type="molecule type" value="Genomic_DNA"/>
</dbReference>
<feature type="signal peptide" evidence="1">
    <location>
        <begin position="1"/>
        <end position="26"/>
    </location>
</feature>
<dbReference type="Pfam" id="PF11954">
    <property type="entry name" value="DUF3471"/>
    <property type="match status" value="1"/>
</dbReference>
<accession>A0A162XUI7</accession>
<keyword evidence="5" id="KW-1185">Reference proteome</keyword>
<dbReference type="SUPFAM" id="SSF54427">
    <property type="entry name" value="NTF2-like"/>
    <property type="match status" value="1"/>
</dbReference>
<evidence type="ECO:0000313" key="4">
    <source>
        <dbReference type="EMBL" id="KZS38780.1"/>
    </source>
</evidence>
<dbReference type="RefSeq" id="WP_066318518.1">
    <property type="nucleotide sequence ID" value="NZ_LQRT01000046.1"/>
</dbReference>
<evidence type="ECO:0000259" key="2">
    <source>
        <dbReference type="Pfam" id="PF11954"/>
    </source>
</evidence>